<evidence type="ECO:0000313" key="1">
    <source>
        <dbReference type="EMBL" id="MEB3040792.1"/>
    </source>
</evidence>
<gene>
    <name evidence="1" type="ORF">VJJ49_08835</name>
</gene>
<organism evidence="1 2">
    <name type="scientific">Capnocytophaga gingivalis</name>
    <dbReference type="NCBI Taxonomy" id="1017"/>
    <lineage>
        <taxon>Bacteria</taxon>
        <taxon>Pseudomonadati</taxon>
        <taxon>Bacteroidota</taxon>
        <taxon>Flavobacteriia</taxon>
        <taxon>Flavobacteriales</taxon>
        <taxon>Flavobacteriaceae</taxon>
        <taxon>Capnocytophaga</taxon>
    </lineage>
</organism>
<keyword evidence="2" id="KW-1185">Reference proteome</keyword>
<name>A0ABU5YA85_9FLAO</name>
<dbReference type="Proteomes" id="UP001324270">
    <property type="component" value="Unassembled WGS sequence"/>
</dbReference>
<accession>A0ABU5YA85</accession>
<reference evidence="1 2" key="1">
    <citation type="submission" date="2023-12" db="EMBL/GenBank/DDBJ databases">
        <title>Genomic sequences of Capnocytophaga and Parvimonas strains.</title>
        <authorList>
            <person name="Watt R.M."/>
            <person name="Wang M."/>
            <person name="Yang T."/>
            <person name="Tong W.M."/>
        </authorList>
    </citation>
    <scope>NUCLEOTIDE SEQUENCE [LARGE SCALE GENOMIC DNA]</scope>
    <source>
        <strain evidence="1 2">CCUG 13156</strain>
    </source>
</reference>
<dbReference type="EMBL" id="JAYKBV010000011">
    <property type="protein sequence ID" value="MEB3040792.1"/>
    <property type="molecule type" value="Genomic_DNA"/>
</dbReference>
<sequence>MPKATKAWLIYAKAVATCEPVLPTPIKCTLIGLVGLSKAILVESIRATYFDLFL</sequence>
<evidence type="ECO:0000313" key="2">
    <source>
        <dbReference type="Proteomes" id="UP001324270"/>
    </source>
</evidence>
<proteinExistence type="predicted"/>
<comment type="caution">
    <text evidence="1">The sequence shown here is derived from an EMBL/GenBank/DDBJ whole genome shotgun (WGS) entry which is preliminary data.</text>
</comment>
<protein>
    <submittedName>
        <fullName evidence="1">Uncharacterized protein</fullName>
    </submittedName>
</protein>
<dbReference type="RefSeq" id="WP_323979634.1">
    <property type="nucleotide sequence ID" value="NZ_JAYKBV010000011.1"/>
</dbReference>